<dbReference type="RefSeq" id="XP_028880018.1">
    <property type="nucleotide sequence ID" value="XM_029028619.1"/>
</dbReference>
<evidence type="ECO:0000313" key="3">
    <source>
        <dbReference type="Proteomes" id="UP000192257"/>
    </source>
</evidence>
<feature type="compositionally biased region" description="Low complexity" evidence="1">
    <location>
        <begin position="263"/>
        <end position="272"/>
    </location>
</feature>
<dbReference type="GeneID" id="39988399"/>
<dbReference type="OrthoDB" id="243227at2759"/>
<feature type="region of interest" description="Disordered" evidence="1">
    <location>
        <begin position="256"/>
        <end position="289"/>
    </location>
</feature>
<evidence type="ECO:0000256" key="1">
    <source>
        <dbReference type="SAM" id="MobiDB-lite"/>
    </source>
</evidence>
<protein>
    <submittedName>
        <fullName evidence="2">Uncharacterized protein</fullName>
    </submittedName>
</protein>
<comment type="caution">
    <text evidence="2">The sequence shown here is derived from an EMBL/GenBank/DDBJ whole genome shotgun (WGS) entry which is preliminary data.</text>
</comment>
<dbReference type="AlphaFoldDB" id="A0A1X0NMJ1"/>
<organism evidence="2 3">
    <name type="scientific">Trypanosoma theileri</name>
    <dbReference type="NCBI Taxonomy" id="67003"/>
    <lineage>
        <taxon>Eukaryota</taxon>
        <taxon>Discoba</taxon>
        <taxon>Euglenozoa</taxon>
        <taxon>Kinetoplastea</taxon>
        <taxon>Metakinetoplastina</taxon>
        <taxon>Trypanosomatida</taxon>
        <taxon>Trypanosomatidae</taxon>
        <taxon>Trypanosoma</taxon>
    </lineage>
</organism>
<evidence type="ECO:0000313" key="2">
    <source>
        <dbReference type="EMBL" id="ORC85952.1"/>
    </source>
</evidence>
<name>A0A1X0NMJ1_9TRYP</name>
<sequence length="355" mass="40136">MRRCGLCYRRVVRRYSHGTSQTVRKQQETAITATLTETEREAAALACRLLDRHRHKQQQEKEKEKEERLTVDSVGLFNRKPAVDALTGYGKAFVMASVAHATDASSTSTQDLIDATDKKWDTLTLQGKVSAALGAASNKEIARTVVRSARSISSVRLPKKTPCNTTSFDLLLQRYGSVIPDKNSRNNKTSCTPHIPRGWQVNVHSTIMQGRSTLRSVLARKERYERREEWSRVWKSQLPDEIGDSIEVEGEGSVGSKLFSQTSNNNNNSSSSDENKEKKKNNKNRNTPNLCLSPVFRRHFLDFGSHSQGPSAFLTDPAMYYMLSHLRLTGEESLLEVRRKAESLTHRYNEYAKIS</sequence>
<keyword evidence="3" id="KW-1185">Reference proteome</keyword>
<dbReference type="Proteomes" id="UP000192257">
    <property type="component" value="Unassembled WGS sequence"/>
</dbReference>
<reference evidence="2 3" key="1">
    <citation type="submission" date="2017-03" db="EMBL/GenBank/DDBJ databases">
        <title>An alternative strategy for trypanosome survival in the mammalian bloodstream revealed through genome and transcriptome analysis of the ubiquitous bovine parasite Trypanosoma (Megatrypanum) theileri.</title>
        <authorList>
            <person name="Kelly S."/>
            <person name="Ivens A."/>
            <person name="Mott A."/>
            <person name="O'Neill E."/>
            <person name="Emms D."/>
            <person name="Macleod O."/>
            <person name="Voorheis P."/>
            <person name="Matthews J."/>
            <person name="Matthews K."/>
            <person name="Carrington M."/>
        </authorList>
    </citation>
    <scope>NUCLEOTIDE SEQUENCE [LARGE SCALE GENOMIC DNA]</scope>
    <source>
        <strain evidence="2">Edinburgh</strain>
    </source>
</reference>
<gene>
    <name evidence="2" type="ORF">TM35_000311380</name>
</gene>
<accession>A0A1X0NMJ1</accession>
<proteinExistence type="predicted"/>
<dbReference type="EMBL" id="NBCO01000031">
    <property type="protein sequence ID" value="ORC85952.1"/>
    <property type="molecule type" value="Genomic_DNA"/>
</dbReference>
<dbReference type="VEuPathDB" id="TriTrypDB:TM35_000311380"/>